<dbReference type="PROSITE" id="PS50895">
    <property type="entry name" value="SURF1"/>
    <property type="match status" value="1"/>
</dbReference>
<keyword evidence="3 6" id="KW-0812">Transmembrane</keyword>
<evidence type="ECO:0000256" key="1">
    <source>
        <dbReference type="ARBA" id="ARBA00004370"/>
    </source>
</evidence>
<keyword evidence="4 6" id="KW-1133">Transmembrane helix</keyword>
<proteinExistence type="inferred from homology"/>
<keyword evidence="5 6" id="KW-0472">Membrane</keyword>
<comment type="subcellular location">
    <subcellularLocation>
        <location evidence="6">Cell membrane</location>
        <topology evidence="6">Multi-pass membrane protein</topology>
    </subcellularLocation>
    <subcellularLocation>
        <location evidence="1">Membrane</location>
    </subcellularLocation>
</comment>
<feature type="transmembrane region" description="Helical" evidence="6">
    <location>
        <begin position="195"/>
        <end position="216"/>
    </location>
</feature>
<protein>
    <recommendedName>
        <fullName evidence="6">SURF1-like protein</fullName>
    </recommendedName>
</protein>
<dbReference type="GO" id="GO:0005886">
    <property type="term" value="C:plasma membrane"/>
    <property type="evidence" value="ECO:0007669"/>
    <property type="project" value="UniProtKB-SubCell"/>
</dbReference>
<gene>
    <name evidence="7" type="ORF">FAP39_04230</name>
</gene>
<evidence type="ECO:0000313" key="8">
    <source>
        <dbReference type="Proteomes" id="UP000306575"/>
    </source>
</evidence>
<dbReference type="PANTHER" id="PTHR23427:SF2">
    <property type="entry name" value="SURFEIT LOCUS PROTEIN 1"/>
    <property type="match status" value="1"/>
</dbReference>
<accession>A0A4U7N7Q4</accession>
<evidence type="ECO:0000256" key="2">
    <source>
        <dbReference type="ARBA" id="ARBA00007165"/>
    </source>
</evidence>
<keyword evidence="8" id="KW-1185">Reference proteome</keyword>
<dbReference type="Proteomes" id="UP000306575">
    <property type="component" value="Unassembled WGS sequence"/>
</dbReference>
<dbReference type="EMBL" id="SULI01000003">
    <property type="protein sequence ID" value="TKZ21959.1"/>
    <property type="molecule type" value="Genomic_DNA"/>
</dbReference>
<evidence type="ECO:0000313" key="7">
    <source>
        <dbReference type="EMBL" id="TKZ21959.1"/>
    </source>
</evidence>
<dbReference type="CDD" id="cd06662">
    <property type="entry name" value="SURF1"/>
    <property type="match status" value="1"/>
</dbReference>
<reference evidence="7 8" key="1">
    <citation type="submission" date="2019-04" db="EMBL/GenBank/DDBJ databases">
        <title>Genome sequence of Pelagicola litoralis CL-ES2.</title>
        <authorList>
            <person name="Cao J."/>
        </authorList>
    </citation>
    <scope>NUCLEOTIDE SEQUENCE [LARGE SCALE GENOMIC DNA]</scope>
    <source>
        <strain evidence="7 8">CL-ES2</strain>
    </source>
</reference>
<dbReference type="PANTHER" id="PTHR23427">
    <property type="entry name" value="SURFEIT LOCUS PROTEIN"/>
    <property type="match status" value="1"/>
</dbReference>
<dbReference type="InterPro" id="IPR002994">
    <property type="entry name" value="Surf1/Shy1"/>
</dbReference>
<dbReference type="RefSeq" id="WP_138015139.1">
    <property type="nucleotide sequence ID" value="NZ_SULI01000003.1"/>
</dbReference>
<comment type="caution">
    <text evidence="6">Lacks conserved residue(s) required for the propagation of feature annotation.</text>
</comment>
<name>A0A4U7N7Q4_9RHOB</name>
<dbReference type="InterPro" id="IPR045214">
    <property type="entry name" value="Surf1/Surf4"/>
</dbReference>
<dbReference type="OrthoDB" id="6079986at2"/>
<evidence type="ECO:0000256" key="5">
    <source>
        <dbReference type="ARBA" id="ARBA00023136"/>
    </source>
</evidence>
<evidence type="ECO:0000256" key="4">
    <source>
        <dbReference type="ARBA" id="ARBA00022989"/>
    </source>
</evidence>
<sequence length="225" mass="24906">MRRLFLPLFFGILGTIVLVSLGNWQVQRMHWKADVLAEIESRIADAPVALPQNPDPVTDRFLPVEVSGVMSEDALHVLVSVKQVGAGYRIISPFQTDSGRQIMVDRGFVKVAQKDAPHAGGAMTIVGNLHWPDEIDSYTPENDVAGNIWFSRDVPTMAAALKTEPVLVIARDTSENAPSITPLPVDSAGIPNDHLQYVVTWYGLAIVWAAMTLYYLRRMRKTKKA</sequence>
<organism evidence="7 8">
    <name type="scientific">Shimia litoralis</name>
    <dbReference type="NCBI Taxonomy" id="420403"/>
    <lineage>
        <taxon>Bacteria</taxon>
        <taxon>Pseudomonadati</taxon>
        <taxon>Pseudomonadota</taxon>
        <taxon>Alphaproteobacteria</taxon>
        <taxon>Rhodobacterales</taxon>
        <taxon>Roseobacteraceae</taxon>
    </lineage>
</organism>
<evidence type="ECO:0000256" key="6">
    <source>
        <dbReference type="RuleBase" id="RU363076"/>
    </source>
</evidence>
<comment type="caution">
    <text evidence="7">The sequence shown here is derived from an EMBL/GenBank/DDBJ whole genome shotgun (WGS) entry which is preliminary data.</text>
</comment>
<comment type="similarity">
    <text evidence="2 6">Belongs to the SURF1 family.</text>
</comment>
<evidence type="ECO:0000256" key="3">
    <source>
        <dbReference type="ARBA" id="ARBA00022692"/>
    </source>
</evidence>
<keyword evidence="6" id="KW-1003">Cell membrane</keyword>
<dbReference type="Pfam" id="PF02104">
    <property type="entry name" value="SURF1"/>
    <property type="match status" value="1"/>
</dbReference>
<dbReference type="AlphaFoldDB" id="A0A4U7N7Q4"/>